<gene>
    <name evidence="1" type="ORF">NDU88_001951</name>
</gene>
<organism evidence="1 2">
    <name type="scientific">Pleurodeles waltl</name>
    <name type="common">Iberian ribbed newt</name>
    <dbReference type="NCBI Taxonomy" id="8319"/>
    <lineage>
        <taxon>Eukaryota</taxon>
        <taxon>Metazoa</taxon>
        <taxon>Chordata</taxon>
        <taxon>Craniata</taxon>
        <taxon>Vertebrata</taxon>
        <taxon>Euteleostomi</taxon>
        <taxon>Amphibia</taxon>
        <taxon>Batrachia</taxon>
        <taxon>Caudata</taxon>
        <taxon>Salamandroidea</taxon>
        <taxon>Salamandridae</taxon>
        <taxon>Pleurodelinae</taxon>
        <taxon>Pleurodeles</taxon>
    </lineage>
</organism>
<dbReference type="Proteomes" id="UP001066276">
    <property type="component" value="Chromosome 7"/>
</dbReference>
<evidence type="ECO:0000313" key="2">
    <source>
        <dbReference type="Proteomes" id="UP001066276"/>
    </source>
</evidence>
<reference evidence="1" key="1">
    <citation type="journal article" date="2022" name="bioRxiv">
        <title>Sequencing and chromosome-scale assembly of the giantPleurodeles waltlgenome.</title>
        <authorList>
            <person name="Brown T."/>
            <person name="Elewa A."/>
            <person name="Iarovenko S."/>
            <person name="Subramanian E."/>
            <person name="Araus A.J."/>
            <person name="Petzold A."/>
            <person name="Susuki M."/>
            <person name="Suzuki K.-i.T."/>
            <person name="Hayashi T."/>
            <person name="Toyoda A."/>
            <person name="Oliveira C."/>
            <person name="Osipova E."/>
            <person name="Leigh N.D."/>
            <person name="Simon A."/>
            <person name="Yun M.H."/>
        </authorList>
    </citation>
    <scope>NUCLEOTIDE SEQUENCE</scope>
    <source>
        <strain evidence="1">20211129_DDA</strain>
        <tissue evidence="1">Liver</tissue>
    </source>
</reference>
<evidence type="ECO:0000313" key="1">
    <source>
        <dbReference type="EMBL" id="KAJ1123482.1"/>
    </source>
</evidence>
<proteinExistence type="predicted"/>
<comment type="caution">
    <text evidence="1">The sequence shown here is derived from an EMBL/GenBank/DDBJ whole genome shotgun (WGS) entry which is preliminary data.</text>
</comment>
<keyword evidence="2" id="KW-1185">Reference proteome</keyword>
<accession>A0AAV7P899</accession>
<dbReference type="AlphaFoldDB" id="A0AAV7P899"/>
<dbReference type="EMBL" id="JANPWB010000011">
    <property type="protein sequence ID" value="KAJ1123482.1"/>
    <property type="molecule type" value="Genomic_DNA"/>
</dbReference>
<protein>
    <submittedName>
        <fullName evidence="1">Uncharacterized protein</fullName>
    </submittedName>
</protein>
<sequence>MRGVSAAAVAGTEAVDGRRVAATGLCARRNLSCFSFFSLPLGWAEPAVVRPGRDGYYGWQVVGGARLRTCRSSTLRHQAGVMQRAVSLVVPRSGRPTLVAKECCVAGTCVGEERFIAYGNESFSAHEHDETPALLDFFKSVRGGGGGEALGFGSQKELNENHEGSHAGLYRTYFSCSLRLS</sequence>
<name>A0AAV7P899_PLEWA</name>